<dbReference type="EMBL" id="VJMH01000164">
    <property type="protein sequence ID" value="KAF0718279.1"/>
    <property type="molecule type" value="Genomic_DNA"/>
</dbReference>
<evidence type="ECO:0000256" key="1">
    <source>
        <dbReference type="SAM" id="SignalP"/>
    </source>
</evidence>
<evidence type="ECO:0000313" key="2">
    <source>
        <dbReference type="EMBL" id="KAF0718279.1"/>
    </source>
</evidence>
<keyword evidence="4" id="KW-1185">Reference proteome</keyword>
<keyword evidence="1" id="KW-0732">Signal</keyword>
<evidence type="ECO:0000313" key="3">
    <source>
        <dbReference type="EMBL" id="VFT78998.1"/>
    </source>
</evidence>
<accession>A0A485K6J9</accession>
<feature type="signal peptide" evidence="1">
    <location>
        <begin position="1"/>
        <end position="19"/>
    </location>
</feature>
<evidence type="ECO:0000313" key="4">
    <source>
        <dbReference type="Proteomes" id="UP000332933"/>
    </source>
</evidence>
<gene>
    <name evidence="3" type="primary">Aste57867_1789</name>
    <name evidence="2" type="ORF">As57867_001787</name>
    <name evidence="3" type="ORF">ASTE57867_1789</name>
</gene>
<proteinExistence type="predicted"/>
<dbReference type="EMBL" id="CAADRA010000164">
    <property type="protein sequence ID" value="VFT78998.1"/>
    <property type="molecule type" value="Genomic_DNA"/>
</dbReference>
<reference evidence="3 4" key="1">
    <citation type="submission" date="2019-03" db="EMBL/GenBank/DDBJ databases">
        <authorList>
            <person name="Gaulin E."/>
            <person name="Dumas B."/>
        </authorList>
    </citation>
    <scope>NUCLEOTIDE SEQUENCE [LARGE SCALE GENOMIC DNA]</scope>
    <source>
        <strain evidence="3">CBS 568.67</strain>
    </source>
</reference>
<dbReference type="AlphaFoldDB" id="A0A485K6J9"/>
<organism evidence="3 4">
    <name type="scientific">Aphanomyces stellatus</name>
    <dbReference type="NCBI Taxonomy" id="120398"/>
    <lineage>
        <taxon>Eukaryota</taxon>
        <taxon>Sar</taxon>
        <taxon>Stramenopiles</taxon>
        <taxon>Oomycota</taxon>
        <taxon>Saprolegniomycetes</taxon>
        <taxon>Saprolegniales</taxon>
        <taxon>Verrucalvaceae</taxon>
        <taxon>Aphanomyces</taxon>
    </lineage>
</organism>
<protein>
    <submittedName>
        <fullName evidence="3">Aste57867_1789 protein</fullName>
    </submittedName>
</protein>
<dbReference type="Proteomes" id="UP000332933">
    <property type="component" value="Unassembled WGS sequence"/>
</dbReference>
<name>A0A485K6J9_9STRA</name>
<feature type="chain" id="PRO_5036115888" evidence="1">
    <location>
        <begin position="20"/>
        <end position="182"/>
    </location>
</feature>
<reference evidence="2" key="2">
    <citation type="submission" date="2019-06" db="EMBL/GenBank/DDBJ databases">
        <title>Genomics analysis of Aphanomyces spp. identifies a new class of oomycete effector associated with host adaptation.</title>
        <authorList>
            <person name="Gaulin E."/>
        </authorList>
    </citation>
    <scope>NUCLEOTIDE SEQUENCE</scope>
    <source>
        <strain evidence="2">CBS 578.67</strain>
    </source>
</reference>
<sequence length="182" mass="19263">MKYTTALVVAAVAASSVSAQWNSCEDNMKLLSKNASDAANPYVIACTAAAGFPFSNATNITDAQFDKFVQAPACAAWYTATVVTPIRQMSPPCMVVSLFSMKSGLQSTRDFDVDFVDYSLWMQYQSKRDGLNLTKTTKAPTTWAPRPSAMPATTGMPNVPSSATALISPLVALAVMAGATLA</sequence>